<protein>
    <submittedName>
        <fullName evidence="1">Uncharacterized protein</fullName>
    </submittedName>
</protein>
<dbReference type="AlphaFoldDB" id="A0A1R2AUZ0"/>
<proteinExistence type="predicted"/>
<keyword evidence="2" id="KW-1185">Reference proteome</keyword>
<dbReference type="InterPro" id="IPR044898">
    <property type="entry name" value="CDI_dom_sf"/>
</dbReference>
<gene>
    <name evidence="1" type="ORF">SteCoe_34324</name>
</gene>
<evidence type="ECO:0000313" key="2">
    <source>
        <dbReference type="Proteomes" id="UP000187209"/>
    </source>
</evidence>
<accession>A0A1R2AUZ0</accession>
<dbReference type="Gene3D" id="4.10.365.10">
    <property type="entry name" value="p27"/>
    <property type="match status" value="1"/>
</dbReference>
<sequence>MALFKQFDSSDLNDIKAWTDEVHHKINLKAHQKSELYNFDFYQEVPSKKMGKFIWEDMSTYNKPEIKNSLAKASLLTWVSEESSGRPLEEIPNILEGNMHFFVNSKVKE</sequence>
<dbReference type="Proteomes" id="UP000187209">
    <property type="component" value="Unassembled WGS sequence"/>
</dbReference>
<organism evidence="1 2">
    <name type="scientific">Stentor coeruleus</name>
    <dbReference type="NCBI Taxonomy" id="5963"/>
    <lineage>
        <taxon>Eukaryota</taxon>
        <taxon>Sar</taxon>
        <taxon>Alveolata</taxon>
        <taxon>Ciliophora</taxon>
        <taxon>Postciliodesmatophora</taxon>
        <taxon>Heterotrichea</taxon>
        <taxon>Heterotrichida</taxon>
        <taxon>Stentoridae</taxon>
        <taxon>Stentor</taxon>
    </lineage>
</organism>
<name>A0A1R2AUZ0_9CILI</name>
<dbReference type="EMBL" id="MPUH01001357">
    <property type="protein sequence ID" value="OMJ68272.1"/>
    <property type="molecule type" value="Genomic_DNA"/>
</dbReference>
<comment type="caution">
    <text evidence="1">The sequence shown here is derived from an EMBL/GenBank/DDBJ whole genome shotgun (WGS) entry which is preliminary data.</text>
</comment>
<evidence type="ECO:0000313" key="1">
    <source>
        <dbReference type="EMBL" id="OMJ68272.1"/>
    </source>
</evidence>
<reference evidence="1 2" key="1">
    <citation type="submission" date="2016-11" db="EMBL/GenBank/DDBJ databases">
        <title>The macronuclear genome of Stentor coeruleus: a giant cell with tiny introns.</title>
        <authorList>
            <person name="Slabodnick M."/>
            <person name="Ruby J.G."/>
            <person name="Reiff S.B."/>
            <person name="Swart E.C."/>
            <person name="Gosai S."/>
            <person name="Prabakaran S."/>
            <person name="Witkowska E."/>
            <person name="Larue G.E."/>
            <person name="Fisher S."/>
            <person name="Freeman R.M."/>
            <person name="Gunawardena J."/>
            <person name="Chu W."/>
            <person name="Stover N.A."/>
            <person name="Gregory B.D."/>
            <person name="Nowacki M."/>
            <person name="Derisi J."/>
            <person name="Roy S.W."/>
            <person name="Marshall W.F."/>
            <person name="Sood P."/>
        </authorList>
    </citation>
    <scope>NUCLEOTIDE SEQUENCE [LARGE SCALE GENOMIC DNA]</scope>
    <source>
        <strain evidence="1">WM001</strain>
    </source>
</reference>